<gene>
    <name evidence="6" type="ORF">J2R62_07390</name>
</gene>
<dbReference type="Gene3D" id="3.30.700.10">
    <property type="entry name" value="Glycoprotein, Type 4 Pilin"/>
    <property type="match status" value="1"/>
</dbReference>
<keyword evidence="5" id="KW-1133">Transmembrane helix</keyword>
<evidence type="ECO:0000256" key="5">
    <source>
        <dbReference type="SAM" id="Phobius"/>
    </source>
</evidence>
<comment type="similarity">
    <text evidence="2 4">Belongs to the N-Me-Phe pilin family.</text>
</comment>
<dbReference type="PANTHER" id="PTHR30093:SF34">
    <property type="entry name" value="PREPILIN PEPTIDASE-DEPENDENT PROTEIN D"/>
    <property type="match status" value="1"/>
</dbReference>
<protein>
    <submittedName>
        <fullName evidence="6">Pilin</fullName>
    </submittedName>
</protein>
<sequence>MKAVNKGFTLIELMIVVAVIGVLAAIAIPQYQNYVAKAELAAAYSTVSALKVNYENHIANSSETPTGPLIGAPALADGVGTLAADANGITYTFGTKTSAKIGSGSTLVIAKQPDGAWKCSISITSTNNQATEDQFPKGCTAPSGEGA</sequence>
<dbReference type="GO" id="GO:0044096">
    <property type="term" value="C:type IV pilus"/>
    <property type="evidence" value="ECO:0007669"/>
    <property type="project" value="TreeGrafter"/>
</dbReference>
<dbReference type="AlphaFoldDB" id="A0A8I1W538"/>
<keyword evidence="5" id="KW-0812">Transmembrane</keyword>
<dbReference type="Proteomes" id="UP000664658">
    <property type="component" value="Unassembled WGS sequence"/>
</dbReference>
<dbReference type="GO" id="GO:0016020">
    <property type="term" value="C:membrane"/>
    <property type="evidence" value="ECO:0007669"/>
    <property type="project" value="UniProtKB-SubCell"/>
</dbReference>
<comment type="subcellular location">
    <subcellularLocation>
        <location evidence="1">Membrane</location>
        <topology evidence="1">Single-pass membrane protein</topology>
    </subcellularLocation>
</comment>
<dbReference type="GO" id="GO:0007155">
    <property type="term" value="P:cell adhesion"/>
    <property type="evidence" value="ECO:0007669"/>
    <property type="project" value="InterPro"/>
</dbReference>
<name>A0A8I1W538_PLESH</name>
<proteinExistence type="inferred from homology"/>
<dbReference type="RefSeq" id="WP_207541930.1">
    <property type="nucleotide sequence ID" value="NZ_JAFNAA010000006.1"/>
</dbReference>
<dbReference type="InterPro" id="IPR012902">
    <property type="entry name" value="N_methyl_site"/>
</dbReference>
<dbReference type="SUPFAM" id="SSF54523">
    <property type="entry name" value="Pili subunits"/>
    <property type="match status" value="1"/>
</dbReference>
<dbReference type="InterPro" id="IPR001082">
    <property type="entry name" value="Pilin"/>
</dbReference>
<evidence type="ECO:0000256" key="3">
    <source>
        <dbReference type="ARBA" id="ARBA00022481"/>
    </source>
</evidence>
<organism evidence="6 7">
    <name type="scientific">Plesiomonas shigelloides</name>
    <name type="common">Aeromonas shigelloides</name>
    <dbReference type="NCBI Taxonomy" id="703"/>
    <lineage>
        <taxon>Bacteria</taxon>
        <taxon>Pseudomonadati</taxon>
        <taxon>Pseudomonadota</taxon>
        <taxon>Gammaproteobacteria</taxon>
        <taxon>Enterobacterales</taxon>
        <taxon>Enterobacteriaceae</taxon>
        <taxon>Plesiomonas</taxon>
    </lineage>
</organism>
<evidence type="ECO:0000256" key="4">
    <source>
        <dbReference type="RuleBase" id="RU000389"/>
    </source>
</evidence>
<dbReference type="PROSITE" id="PS00409">
    <property type="entry name" value="PROKAR_NTER_METHYL"/>
    <property type="match status" value="1"/>
</dbReference>
<evidence type="ECO:0000256" key="1">
    <source>
        <dbReference type="ARBA" id="ARBA00004167"/>
    </source>
</evidence>
<dbReference type="PANTHER" id="PTHR30093">
    <property type="entry name" value="GENERAL SECRETION PATHWAY PROTEIN G"/>
    <property type="match status" value="1"/>
</dbReference>
<evidence type="ECO:0000313" key="7">
    <source>
        <dbReference type="Proteomes" id="UP000664658"/>
    </source>
</evidence>
<comment type="caution">
    <text evidence="6">The sequence shown here is derived from an EMBL/GenBank/DDBJ whole genome shotgun (WGS) entry which is preliminary data.</text>
</comment>
<dbReference type="Pfam" id="PF00114">
    <property type="entry name" value="Pilin"/>
    <property type="match status" value="1"/>
</dbReference>
<evidence type="ECO:0000256" key="2">
    <source>
        <dbReference type="ARBA" id="ARBA00005233"/>
    </source>
</evidence>
<feature type="transmembrane region" description="Helical" evidence="5">
    <location>
        <begin position="7"/>
        <end position="28"/>
    </location>
</feature>
<accession>A0A8I1W538</accession>
<dbReference type="Pfam" id="PF07963">
    <property type="entry name" value="N_methyl"/>
    <property type="match status" value="1"/>
</dbReference>
<keyword evidence="5" id="KW-0472">Membrane</keyword>
<keyword evidence="3" id="KW-0488">Methylation</keyword>
<keyword evidence="4" id="KW-0281">Fimbrium</keyword>
<reference evidence="6" key="1">
    <citation type="submission" date="2021-03" db="EMBL/GenBank/DDBJ databases">
        <title>Plesiomonas shigelloides zfcc0051, isolated from zebrafish feces.</title>
        <authorList>
            <person name="Vanderhoek Z."/>
            <person name="Gaulke C."/>
        </authorList>
    </citation>
    <scope>NUCLEOTIDE SEQUENCE</scope>
    <source>
        <strain evidence="6">Zfcc0051</strain>
    </source>
</reference>
<dbReference type="GO" id="GO:0043107">
    <property type="term" value="P:type IV pilus-dependent motility"/>
    <property type="evidence" value="ECO:0007669"/>
    <property type="project" value="TreeGrafter"/>
</dbReference>
<dbReference type="EMBL" id="JAFNAA010000006">
    <property type="protein sequence ID" value="MBO1108044.1"/>
    <property type="molecule type" value="Genomic_DNA"/>
</dbReference>
<evidence type="ECO:0000313" key="6">
    <source>
        <dbReference type="EMBL" id="MBO1108044.1"/>
    </source>
</evidence>
<dbReference type="InterPro" id="IPR045584">
    <property type="entry name" value="Pilin-like"/>
</dbReference>
<dbReference type="NCBIfam" id="TIGR02532">
    <property type="entry name" value="IV_pilin_GFxxxE"/>
    <property type="match status" value="1"/>
</dbReference>